<dbReference type="GO" id="GO:0003676">
    <property type="term" value="F:nucleic acid binding"/>
    <property type="evidence" value="ECO:0007669"/>
    <property type="project" value="InterPro"/>
</dbReference>
<feature type="transmembrane region" description="Helical" evidence="1">
    <location>
        <begin position="65"/>
        <end position="83"/>
    </location>
</feature>
<evidence type="ECO:0000256" key="1">
    <source>
        <dbReference type="SAM" id="Phobius"/>
    </source>
</evidence>
<organism evidence="3 4">
    <name type="scientific">Corchorus capsularis</name>
    <name type="common">Jute</name>
    <dbReference type="NCBI Taxonomy" id="210143"/>
    <lineage>
        <taxon>Eukaryota</taxon>
        <taxon>Viridiplantae</taxon>
        <taxon>Streptophyta</taxon>
        <taxon>Embryophyta</taxon>
        <taxon>Tracheophyta</taxon>
        <taxon>Spermatophyta</taxon>
        <taxon>Magnoliopsida</taxon>
        <taxon>eudicotyledons</taxon>
        <taxon>Gunneridae</taxon>
        <taxon>Pentapetalae</taxon>
        <taxon>rosids</taxon>
        <taxon>malvids</taxon>
        <taxon>Malvales</taxon>
        <taxon>Malvaceae</taxon>
        <taxon>Grewioideae</taxon>
        <taxon>Apeibeae</taxon>
        <taxon>Corchorus</taxon>
    </lineage>
</organism>
<dbReference type="InterPro" id="IPR044730">
    <property type="entry name" value="RNase_H-like_dom_plant"/>
</dbReference>
<keyword evidence="1" id="KW-1133">Transmembrane helix</keyword>
<feature type="transmembrane region" description="Helical" evidence="1">
    <location>
        <begin position="30"/>
        <end position="50"/>
    </location>
</feature>
<accession>A0A1R3G9H6</accession>
<keyword evidence="1" id="KW-0812">Transmembrane</keyword>
<evidence type="ECO:0000313" key="3">
    <source>
        <dbReference type="EMBL" id="OMO54670.1"/>
    </source>
</evidence>
<dbReference type="Proteomes" id="UP000188268">
    <property type="component" value="Unassembled WGS sequence"/>
</dbReference>
<dbReference type="EMBL" id="AWWV01014896">
    <property type="protein sequence ID" value="OMO54670.1"/>
    <property type="molecule type" value="Genomic_DNA"/>
</dbReference>
<dbReference type="AlphaFoldDB" id="A0A1R3G9H6"/>
<evidence type="ECO:0000259" key="2">
    <source>
        <dbReference type="Pfam" id="PF13456"/>
    </source>
</evidence>
<name>A0A1R3G9H6_COCAP</name>
<sequence>MEKAEEIKIDVASATIKDFDGEREALLRKFYGLVCNKFLLLAIASIVFFIPSHAIPLPTDVINHLYFYFCVILSAAIVIPTYGKYDPENFWEQELWIIIKIVFWELVLVPSLFKFKDEGMNLLEAVIATSAVVFMLTLITIWTSKKGFGLLIRDVKSLLLIPIMVLLVWVLILEQQLIVLPQLLKKLWALRLGLLLAWDEGYRNVECEIDASIVLQLIESADAGLHPLGSLIIDIQELFKRIWECKCLHTLREGNFSADVLSKMGCSLEEEYVVYRQPPAEVKACLQADYLGVSYPRRFKL</sequence>
<evidence type="ECO:0000313" key="4">
    <source>
        <dbReference type="Proteomes" id="UP000188268"/>
    </source>
</evidence>
<gene>
    <name evidence="3" type="ORF">CCACVL1_27680</name>
</gene>
<comment type="caution">
    <text evidence="3">The sequence shown here is derived from an EMBL/GenBank/DDBJ whole genome shotgun (WGS) entry which is preliminary data.</text>
</comment>
<reference evidence="3 4" key="1">
    <citation type="submission" date="2013-09" db="EMBL/GenBank/DDBJ databases">
        <title>Corchorus capsularis genome sequencing.</title>
        <authorList>
            <person name="Alam M."/>
            <person name="Haque M.S."/>
            <person name="Islam M.S."/>
            <person name="Emdad E.M."/>
            <person name="Islam M.M."/>
            <person name="Ahmed B."/>
            <person name="Halim A."/>
            <person name="Hossen Q.M.M."/>
            <person name="Hossain M.Z."/>
            <person name="Ahmed R."/>
            <person name="Khan M.M."/>
            <person name="Islam R."/>
            <person name="Rashid M.M."/>
            <person name="Khan S.A."/>
            <person name="Rahman M.S."/>
            <person name="Alam M."/>
        </authorList>
    </citation>
    <scope>NUCLEOTIDE SEQUENCE [LARGE SCALE GENOMIC DNA]</scope>
    <source>
        <strain evidence="4">cv. CVL-1</strain>
        <tissue evidence="3">Whole seedling</tissue>
    </source>
</reference>
<dbReference type="Pfam" id="PF13456">
    <property type="entry name" value="RVT_3"/>
    <property type="match status" value="1"/>
</dbReference>
<dbReference type="PANTHER" id="PTHR47723">
    <property type="entry name" value="OS05G0353850 PROTEIN"/>
    <property type="match status" value="1"/>
</dbReference>
<dbReference type="InterPro" id="IPR053151">
    <property type="entry name" value="RNase_H-like"/>
</dbReference>
<feature type="transmembrane region" description="Helical" evidence="1">
    <location>
        <begin position="155"/>
        <end position="173"/>
    </location>
</feature>
<dbReference type="CDD" id="cd06222">
    <property type="entry name" value="RNase_H_like"/>
    <property type="match status" value="1"/>
</dbReference>
<dbReference type="InterPro" id="IPR002156">
    <property type="entry name" value="RNaseH_domain"/>
</dbReference>
<dbReference type="Gene3D" id="3.30.420.10">
    <property type="entry name" value="Ribonuclease H-like superfamily/Ribonuclease H"/>
    <property type="match status" value="1"/>
</dbReference>
<keyword evidence="1" id="KW-0472">Membrane</keyword>
<proteinExistence type="predicted"/>
<feature type="transmembrane region" description="Helical" evidence="1">
    <location>
        <begin position="95"/>
        <end position="113"/>
    </location>
</feature>
<feature type="transmembrane region" description="Helical" evidence="1">
    <location>
        <begin position="125"/>
        <end position="143"/>
    </location>
</feature>
<protein>
    <recommendedName>
        <fullName evidence="2">RNase H type-1 domain-containing protein</fullName>
    </recommendedName>
</protein>
<dbReference type="OrthoDB" id="1436468at2759"/>
<dbReference type="GO" id="GO:0004523">
    <property type="term" value="F:RNA-DNA hybrid ribonuclease activity"/>
    <property type="evidence" value="ECO:0007669"/>
    <property type="project" value="InterPro"/>
</dbReference>
<dbReference type="PANTHER" id="PTHR47723:SF19">
    <property type="entry name" value="POLYNUCLEOTIDYL TRANSFERASE, RIBONUCLEASE H-LIKE SUPERFAMILY PROTEIN"/>
    <property type="match status" value="1"/>
</dbReference>
<dbReference type="Gramene" id="OMO54670">
    <property type="protein sequence ID" value="OMO54670"/>
    <property type="gene ID" value="CCACVL1_27680"/>
</dbReference>
<dbReference type="InterPro" id="IPR036397">
    <property type="entry name" value="RNaseH_sf"/>
</dbReference>
<keyword evidence="4" id="KW-1185">Reference proteome</keyword>
<feature type="domain" description="RNase H type-1" evidence="2">
    <location>
        <begin position="187"/>
        <end position="264"/>
    </location>
</feature>